<dbReference type="PROSITE" id="PS50011">
    <property type="entry name" value="PROTEIN_KINASE_DOM"/>
    <property type="match status" value="1"/>
</dbReference>
<dbReference type="EMBL" id="KL662098">
    <property type="protein sequence ID" value="KFM23705.1"/>
    <property type="molecule type" value="Genomic_DNA"/>
</dbReference>
<dbReference type="InterPro" id="IPR000719">
    <property type="entry name" value="Prot_kinase_dom"/>
</dbReference>
<keyword evidence="3 6" id="KW-0547">Nucleotide-binding</keyword>
<dbReference type="Proteomes" id="UP000028924">
    <property type="component" value="Unassembled WGS sequence"/>
</dbReference>
<dbReference type="PANTHER" id="PTHR22974:SF23">
    <property type="entry name" value="TOUSLED-LIKE KINASE, ISOFORM G"/>
    <property type="match status" value="1"/>
</dbReference>
<dbReference type="GeneID" id="23612310"/>
<dbReference type="InterPro" id="IPR011009">
    <property type="entry name" value="Kinase-like_dom_sf"/>
</dbReference>
<keyword evidence="7" id="KW-0175">Coiled coil</keyword>
<evidence type="ECO:0000259" key="9">
    <source>
        <dbReference type="PROSITE" id="PS50011"/>
    </source>
</evidence>
<name>A0A087SDA1_AUXPR</name>
<dbReference type="GO" id="GO:0007059">
    <property type="term" value="P:chromosome segregation"/>
    <property type="evidence" value="ECO:0007669"/>
    <property type="project" value="TreeGrafter"/>
</dbReference>
<keyword evidence="1" id="KW-0723">Serine/threonine-protein kinase</keyword>
<dbReference type="PROSITE" id="PS00108">
    <property type="entry name" value="PROTEIN_KINASE_ST"/>
    <property type="match status" value="1"/>
</dbReference>
<dbReference type="SUPFAM" id="SSF56112">
    <property type="entry name" value="Protein kinase-like (PK-like)"/>
    <property type="match status" value="1"/>
</dbReference>
<evidence type="ECO:0000313" key="10">
    <source>
        <dbReference type="EMBL" id="KFM23705.1"/>
    </source>
</evidence>
<feature type="compositionally biased region" description="Polar residues" evidence="8">
    <location>
        <begin position="29"/>
        <end position="39"/>
    </location>
</feature>
<feature type="binding site" evidence="6">
    <location>
        <position position="427"/>
    </location>
    <ligand>
        <name>ATP</name>
        <dbReference type="ChEBI" id="CHEBI:30616"/>
    </ligand>
</feature>
<feature type="region of interest" description="Disordered" evidence="8">
    <location>
        <begin position="26"/>
        <end position="142"/>
    </location>
</feature>
<sequence length="693" mass="76639">MAVLGNLNGSNEARLALLEKRFAIPPSPATSREANSQLSCPGARDSTPGPENDAPESHRTEAPWHSLDGLELSTDINATKKRRRTSLGPGAAGGRGGVSPPQNSLPGFSPFRPTAHPQERDREASRGAASSPPSSRRQRNTISRYFSTSSNANSSDGMAAVEAAVKAQTAALAAAELHAAQLKMEAEEARRDLQAARAAREDAEDRLAAMQAELGEARRAGAAQIAHVRATLLRLARTCAALERESTAQSLRALAPRLGSLGVRRRGIEVQEVWEEGQAFRDLRAKLTALAEQRDAIEAARKAAKRRLPLPGQPLPEERNEGTDAAGTSTSTLHPEDWVVQEEIYKARLAATKREEEMVKVDLARLETEKMLYIRDLKRVRDEDASRFSNFPVLNDRYVLLDLLGRGGFSEVYRAFDLSSQRDVACKIHQLNGQWSELKKASYVKHSVREYHIHKKLHHPRIVSLVDIFEIDNNTFATVLELCEGGDLDSYCKLHEVLPEKEARTIVTQVLSGLQYLNTKPHSVIHYDLKPANILFDGVGEVKLTDFGLSKVVDDGQTMGMELTSQGAGTYWYLPPECFEVRRTPLISNKVDVWSVGVILYQMLLGRRPFGHDQSQEQILRNEVMLNAREVKFPTKPAISQECKDFIRSCLAYKQEDRLDVAAAAAHPYLSVKSRERRQSVSGREAAAGQPTS</sequence>
<dbReference type="FunFam" id="1.10.510.10:FF:000698">
    <property type="entry name" value="Serine/threonine-protein kinase tousled-like 1"/>
    <property type="match status" value="1"/>
</dbReference>
<feature type="domain" description="Protein kinase" evidence="9">
    <location>
        <begin position="398"/>
        <end position="670"/>
    </location>
</feature>
<reference evidence="10 11" key="1">
    <citation type="journal article" date="2014" name="BMC Genomics">
        <title>Oil accumulation mechanisms of the oleaginous microalga Chlorella protothecoides revealed through its genome, transcriptomes, and proteomes.</title>
        <authorList>
            <person name="Gao C."/>
            <person name="Wang Y."/>
            <person name="Shen Y."/>
            <person name="Yan D."/>
            <person name="He X."/>
            <person name="Dai J."/>
            <person name="Wu Q."/>
        </authorList>
    </citation>
    <scope>NUCLEOTIDE SEQUENCE [LARGE SCALE GENOMIC DNA]</scope>
    <source>
        <strain evidence="10 11">0710</strain>
    </source>
</reference>
<evidence type="ECO:0000256" key="4">
    <source>
        <dbReference type="ARBA" id="ARBA00022777"/>
    </source>
</evidence>
<keyword evidence="2" id="KW-0808">Transferase</keyword>
<evidence type="ECO:0000313" key="11">
    <source>
        <dbReference type="Proteomes" id="UP000028924"/>
    </source>
</evidence>
<evidence type="ECO:0000256" key="3">
    <source>
        <dbReference type="ARBA" id="ARBA00022741"/>
    </source>
</evidence>
<dbReference type="OrthoDB" id="346907at2759"/>
<dbReference type="AlphaFoldDB" id="A0A087SDA1"/>
<feature type="coiled-coil region" evidence="7">
    <location>
        <begin position="170"/>
        <end position="220"/>
    </location>
</feature>
<keyword evidence="11" id="KW-1185">Reference proteome</keyword>
<dbReference type="PROSITE" id="PS00107">
    <property type="entry name" value="PROTEIN_KINASE_ATP"/>
    <property type="match status" value="1"/>
</dbReference>
<dbReference type="Gene3D" id="1.10.510.10">
    <property type="entry name" value="Transferase(Phosphotransferase) domain 1"/>
    <property type="match status" value="1"/>
</dbReference>
<protein>
    <submittedName>
        <fullName evidence="10">Serine/threonine-protein kinase TOUSLED</fullName>
    </submittedName>
</protein>
<gene>
    <name evidence="10" type="ORF">F751_0919</name>
</gene>
<keyword evidence="4 10" id="KW-0418">Kinase</keyword>
<dbReference type="GO" id="GO:0035556">
    <property type="term" value="P:intracellular signal transduction"/>
    <property type="evidence" value="ECO:0007669"/>
    <property type="project" value="TreeGrafter"/>
</dbReference>
<evidence type="ECO:0000256" key="5">
    <source>
        <dbReference type="ARBA" id="ARBA00022840"/>
    </source>
</evidence>
<dbReference type="CDD" id="cd13990">
    <property type="entry name" value="STKc_TLK"/>
    <property type="match status" value="1"/>
</dbReference>
<feature type="coiled-coil region" evidence="7">
    <location>
        <begin position="349"/>
        <end position="383"/>
    </location>
</feature>
<dbReference type="InterPro" id="IPR017441">
    <property type="entry name" value="Protein_kinase_ATP_BS"/>
</dbReference>
<organism evidence="10 11">
    <name type="scientific">Auxenochlorella protothecoides</name>
    <name type="common">Green microalga</name>
    <name type="synonym">Chlorella protothecoides</name>
    <dbReference type="NCBI Taxonomy" id="3075"/>
    <lineage>
        <taxon>Eukaryota</taxon>
        <taxon>Viridiplantae</taxon>
        <taxon>Chlorophyta</taxon>
        <taxon>core chlorophytes</taxon>
        <taxon>Trebouxiophyceae</taxon>
        <taxon>Chlorellales</taxon>
        <taxon>Chlorellaceae</taxon>
        <taxon>Auxenochlorella</taxon>
    </lineage>
</organism>
<evidence type="ECO:0000256" key="1">
    <source>
        <dbReference type="ARBA" id="ARBA00022527"/>
    </source>
</evidence>
<dbReference type="InterPro" id="IPR008271">
    <property type="entry name" value="Ser/Thr_kinase_AS"/>
</dbReference>
<evidence type="ECO:0000256" key="8">
    <source>
        <dbReference type="SAM" id="MobiDB-lite"/>
    </source>
</evidence>
<feature type="compositionally biased region" description="Low complexity" evidence="8">
    <location>
        <begin position="126"/>
        <end position="135"/>
    </location>
</feature>
<accession>A0A087SDA1</accession>
<dbReference type="Pfam" id="PF00069">
    <property type="entry name" value="Pkinase"/>
    <property type="match status" value="1"/>
</dbReference>
<evidence type="ECO:0000256" key="7">
    <source>
        <dbReference type="SAM" id="Coils"/>
    </source>
</evidence>
<dbReference type="GO" id="GO:0005634">
    <property type="term" value="C:nucleus"/>
    <property type="evidence" value="ECO:0007669"/>
    <property type="project" value="TreeGrafter"/>
</dbReference>
<evidence type="ECO:0000256" key="2">
    <source>
        <dbReference type="ARBA" id="ARBA00022679"/>
    </source>
</evidence>
<dbReference type="PANTHER" id="PTHR22974">
    <property type="entry name" value="MIXED LINEAGE PROTEIN KINASE"/>
    <property type="match status" value="1"/>
</dbReference>
<dbReference type="STRING" id="3075.A0A087SDA1"/>
<proteinExistence type="predicted"/>
<dbReference type="eggNOG" id="KOG1151">
    <property type="taxonomic scope" value="Eukaryota"/>
</dbReference>
<feature type="region of interest" description="Disordered" evidence="8">
    <location>
        <begin position="305"/>
        <end position="331"/>
    </location>
</feature>
<dbReference type="SMART" id="SM00220">
    <property type="entry name" value="S_TKc"/>
    <property type="match status" value="1"/>
</dbReference>
<keyword evidence="5 6" id="KW-0067">ATP-binding</keyword>
<evidence type="ECO:0000256" key="6">
    <source>
        <dbReference type="PROSITE-ProRule" id="PRU10141"/>
    </source>
</evidence>
<dbReference type="GO" id="GO:0005524">
    <property type="term" value="F:ATP binding"/>
    <property type="evidence" value="ECO:0007669"/>
    <property type="project" value="UniProtKB-UniRule"/>
</dbReference>
<dbReference type="KEGG" id="apro:F751_0919"/>
<dbReference type="RefSeq" id="XP_011396581.1">
    <property type="nucleotide sequence ID" value="XM_011398279.1"/>
</dbReference>
<dbReference type="GO" id="GO:0004674">
    <property type="term" value="F:protein serine/threonine kinase activity"/>
    <property type="evidence" value="ECO:0007669"/>
    <property type="project" value="UniProtKB-KW"/>
</dbReference>